<dbReference type="PANTHER" id="PTHR11461">
    <property type="entry name" value="SERINE PROTEASE INHIBITOR, SERPIN"/>
    <property type="match status" value="1"/>
</dbReference>
<sequence>MAEVLRNSDHVAFALRLHTALTASGPAAGPGTVWSPYSVACALGLLATGARGATRAEVAALLGGDLDGALAALDRAAADSPDLASRTVLWVRPDVPVRSAFAADLRRRPDSDVRAADFAGDPEGVRAAVNADVAATTRNMIRDLLAPGSVTPDLLSILVNALWVRARWVTEFDPARTFDRTFHSPGGAKKTAMMHHTGLMPHARADGWRMVTLHAHDETDVDVLLPPEDSPAAEPDAALLTALYRDASPVRVELALPRFDLACHRELVPVLASSGVRTLFTDAADLSGVSPVPLRVDAVVHQARLRVDERGAEGAAATAVMALAAAVFPVRPVPFVVDRPFRVVVRRRGAILFLGSVADPQDPGPAR</sequence>
<accession>A0A147KKA6</accession>
<dbReference type="InterPro" id="IPR036186">
    <property type="entry name" value="Serpin_sf"/>
</dbReference>
<protein>
    <submittedName>
        <fullName evidence="3">Proteinase inhibitor I4 serpin</fullName>
    </submittedName>
</protein>
<dbReference type="PATRIC" id="fig|665004.4.peg.1519"/>
<dbReference type="Gene3D" id="2.30.39.10">
    <property type="entry name" value="Alpha-1-antitrypsin, domain 1"/>
    <property type="match status" value="1"/>
</dbReference>
<dbReference type="SUPFAM" id="SSF56574">
    <property type="entry name" value="Serpins"/>
    <property type="match status" value="1"/>
</dbReference>
<dbReference type="RefSeq" id="WP_068754849.1">
    <property type="nucleotide sequence ID" value="NZ_KQ950181.1"/>
</dbReference>
<dbReference type="GO" id="GO:0004867">
    <property type="term" value="F:serine-type endopeptidase inhibitor activity"/>
    <property type="evidence" value="ECO:0007669"/>
    <property type="project" value="InterPro"/>
</dbReference>
<evidence type="ECO:0000259" key="2">
    <source>
        <dbReference type="SMART" id="SM00093"/>
    </source>
</evidence>
<dbReference type="SMART" id="SM00093">
    <property type="entry name" value="SERPIN"/>
    <property type="match status" value="1"/>
</dbReference>
<dbReference type="Gene3D" id="3.30.497.10">
    <property type="entry name" value="Antithrombin, subunit I, domain 2"/>
    <property type="match status" value="1"/>
</dbReference>
<dbReference type="InterPro" id="IPR042178">
    <property type="entry name" value="Serpin_sf_1"/>
</dbReference>
<proteinExistence type="inferred from homology"/>
<dbReference type="STRING" id="665004.AC529_05370"/>
<dbReference type="EMBL" id="LGEM01000021">
    <property type="protein sequence ID" value="KUP97669.1"/>
    <property type="molecule type" value="Genomic_DNA"/>
</dbReference>
<dbReference type="InterPro" id="IPR042185">
    <property type="entry name" value="Serpin_sf_2"/>
</dbReference>
<comment type="caution">
    <text evidence="3">The sequence shown here is derived from an EMBL/GenBank/DDBJ whole genome shotgun (WGS) entry which is preliminary data.</text>
</comment>
<evidence type="ECO:0000313" key="4">
    <source>
        <dbReference type="Proteomes" id="UP000074382"/>
    </source>
</evidence>
<name>A0A147KKA6_THECS</name>
<dbReference type="InterPro" id="IPR000215">
    <property type="entry name" value="Serpin_fam"/>
</dbReference>
<keyword evidence="4" id="KW-1185">Reference proteome</keyword>
<comment type="similarity">
    <text evidence="1">Belongs to the serpin family.</text>
</comment>
<dbReference type="Pfam" id="PF00079">
    <property type="entry name" value="Serpin"/>
    <property type="match status" value="1"/>
</dbReference>
<dbReference type="AlphaFoldDB" id="A0A147KKA6"/>
<feature type="domain" description="Serpin" evidence="2">
    <location>
        <begin position="15"/>
        <end position="360"/>
    </location>
</feature>
<evidence type="ECO:0000313" key="3">
    <source>
        <dbReference type="EMBL" id="KUP97669.1"/>
    </source>
</evidence>
<evidence type="ECO:0000256" key="1">
    <source>
        <dbReference type="RuleBase" id="RU000411"/>
    </source>
</evidence>
<dbReference type="Proteomes" id="UP000074382">
    <property type="component" value="Unassembled WGS sequence"/>
</dbReference>
<dbReference type="GO" id="GO:0005615">
    <property type="term" value="C:extracellular space"/>
    <property type="evidence" value="ECO:0007669"/>
    <property type="project" value="InterPro"/>
</dbReference>
<dbReference type="InterPro" id="IPR023796">
    <property type="entry name" value="Serpin_dom"/>
</dbReference>
<organism evidence="3 4">
    <name type="scientific">Thermobifida cellulosilytica TB100</name>
    <dbReference type="NCBI Taxonomy" id="665004"/>
    <lineage>
        <taxon>Bacteria</taxon>
        <taxon>Bacillati</taxon>
        <taxon>Actinomycetota</taxon>
        <taxon>Actinomycetes</taxon>
        <taxon>Streptosporangiales</taxon>
        <taxon>Nocardiopsidaceae</taxon>
        <taxon>Thermobifida</taxon>
    </lineage>
</organism>
<gene>
    <name evidence="3" type="ORF">AC529_05370</name>
</gene>
<dbReference type="PANTHER" id="PTHR11461:SF211">
    <property type="entry name" value="GH10112P-RELATED"/>
    <property type="match status" value="1"/>
</dbReference>
<reference evidence="4" key="1">
    <citation type="journal article" date="2017" name="Acta Aliment.">
        <title>Plant polysaccharide degrading enzyme system of Thermpbifida cellulosilytica TB100 revealed by de novo genome project data.</title>
        <authorList>
            <person name="Toth A."/>
            <person name="Baka E."/>
            <person name="Luzics S."/>
            <person name="Bata-Vidacs I."/>
            <person name="Nagy I."/>
            <person name="Balint B."/>
            <person name="Herceg R."/>
            <person name="Olasz F."/>
            <person name="Wilk T."/>
            <person name="Nagy T."/>
            <person name="Kriszt B."/>
            <person name="Nagy I."/>
            <person name="Kukolya J."/>
        </authorList>
    </citation>
    <scope>NUCLEOTIDE SEQUENCE [LARGE SCALE GENOMIC DNA]</scope>
    <source>
        <strain evidence="4">TB100</strain>
    </source>
</reference>
<dbReference type="OrthoDB" id="9764871at2"/>